<keyword evidence="2" id="KW-1185">Reference proteome</keyword>
<dbReference type="RefSeq" id="WP_129832934.1">
    <property type="nucleotide sequence ID" value="NZ_CP035704.1"/>
</dbReference>
<sequence length="437" mass="49355">MDGRHLIAPKENRLPATDELETGKIDLSLQQARLLHLAAQGLLRRPRARATRSALLANIALMQLLQIDTINVVARSPYFVLFSRLGAYPNAWLDDALAGGEIFECWAHEACFAPVMDFPLHRHDPVARAGHWAMKHAQRSRAQDDAGMVALLDRIREHGPVKTADFERKQAADSSGWWSWKPEKRWLEAWFALGELMVLRRDKFQRVYDISERVIGRVAPEWKASILTREQIQQTLIAKAVQALGITQAGWIADYFRSGSKLKDVALQPLLDSGELLRISVTGWRSPAYVHRDNIELANQAARGGLRATHTTLLSPFDPLVWDRVRAREFFDFDYSLECYTPAPKRRYGYFVLPILQRGRLIGRLDAKAHRADGVFEVKVIHLEPTVIVDERVATDVALAIQSCADWHQTPQVSIGKSAPRVFASLLRSTLKNLSAV</sequence>
<name>A0A411HJK2_9GAMM</name>
<evidence type="ECO:0000313" key="1">
    <source>
        <dbReference type="EMBL" id="QBB70673.1"/>
    </source>
</evidence>
<dbReference type="AlphaFoldDB" id="A0A411HJK2"/>
<dbReference type="InterPro" id="IPR009351">
    <property type="entry name" value="AlkZ-like"/>
</dbReference>
<reference evidence="1 2" key="1">
    <citation type="submission" date="2019-01" db="EMBL/GenBank/DDBJ databases">
        <title>Pseudolysobacter antarctica gen. nov., sp. nov., isolated from Fildes Peninsula, Antarctica.</title>
        <authorList>
            <person name="Wei Z."/>
            <person name="Peng F."/>
        </authorList>
    </citation>
    <scope>NUCLEOTIDE SEQUENCE [LARGE SCALE GENOMIC DNA]</scope>
    <source>
        <strain evidence="1 2">AQ6-296</strain>
    </source>
</reference>
<dbReference type="KEGG" id="xbc:ELE36_10030"/>
<dbReference type="Proteomes" id="UP000291562">
    <property type="component" value="Chromosome"/>
</dbReference>
<evidence type="ECO:0000313" key="2">
    <source>
        <dbReference type="Proteomes" id="UP000291562"/>
    </source>
</evidence>
<dbReference type="EMBL" id="CP035704">
    <property type="protein sequence ID" value="QBB70673.1"/>
    <property type="molecule type" value="Genomic_DNA"/>
</dbReference>
<accession>A0A411HJK2</accession>
<protein>
    <submittedName>
        <fullName evidence="1">Winged helix-turn-helix domain-containing protein</fullName>
    </submittedName>
</protein>
<proteinExistence type="predicted"/>
<dbReference type="OrthoDB" id="9787207at2"/>
<organism evidence="1 2">
    <name type="scientific">Pseudolysobacter antarcticus</name>
    <dbReference type="NCBI Taxonomy" id="2511995"/>
    <lineage>
        <taxon>Bacteria</taxon>
        <taxon>Pseudomonadati</taxon>
        <taxon>Pseudomonadota</taxon>
        <taxon>Gammaproteobacteria</taxon>
        <taxon>Lysobacterales</taxon>
        <taxon>Rhodanobacteraceae</taxon>
        <taxon>Pseudolysobacter</taxon>
    </lineage>
</organism>
<dbReference type="Pfam" id="PF06224">
    <property type="entry name" value="AlkZ-like"/>
    <property type="match status" value="1"/>
</dbReference>
<dbReference type="PANTHER" id="PTHR30528:SF0">
    <property type="entry name" value="CYTOPLASMIC PROTEIN"/>
    <property type="match status" value="1"/>
</dbReference>
<gene>
    <name evidence="1" type="ORF">ELE36_10030</name>
</gene>
<dbReference type="PANTHER" id="PTHR30528">
    <property type="entry name" value="CYTOPLASMIC PROTEIN"/>
    <property type="match status" value="1"/>
</dbReference>